<evidence type="ECO:0000259" key="1">
    <source>
        <dbReference type="PROSITE" id="PS50017"/>
    </source>
</evidence>
<feature type="domain" description="Death" evidence="1">
    <location>
        <begin position="21"/>
        <end position="89"/>
    </location>
</feature>
<evidence type="ECO:0000313" key="3">
    <source>
        <dbReference type="RefSeq" id="XP_065659263.1"/>
    </source>
</evidence>
<reference evidence="3" key="1">
    <citation type="submission" date="2025-08" db="UniProtKB">
        <authorList>
            <consortium name="RefSeq"/>
        </authorList>
    </citation>
    <scope>IDENTIFICATION</scope>
</reference>
<dbReference type="Pfam" id="PF00531">
    <property type="entry name" value="Death"/>
    <property type="match status" value="2"/>
</dbReference>
<evidence type="ECO:0000313" key="2">
    <source>
        <dbReference type="Proteomes" id="UP001652625"/>
    </source>
</evidence>
<organism evidence="2 3">
    <name type="scientific">Hydra vulgaris</name>
    <name type="common">Hydra</name>
    <name type="synonym">Hydra attenuata</name>
    <dbReference type="NCBI Taxonomy" id="6087"/>
    <lineage>
        <taxon>Eukaryota</taxon>
        <taxon>Metazoa</taxon>
        <taxon>Cnidaria</taxon>
        <taxon>Hydrozoa</taxon>
        <taxon>Hydroidolina</taxon>
        <taxon>Anthoathecata</taxon>
        <taxon>Aplanulata</taxon>
        <taxon>Hydridae</taxon>
        <taxon>Hydra</taxon>
    </lineage>
</organism>
<dbReference type="SUPFAM" id="SSF47986">
    <property type="entry name" value="DEATH domain"/>
    <property type="match status" value="2"/>
</dbReference>
<accession>A0ABM4CC59</accession>
<dbReference type="InterPro" id="IPR011029">
    <property type="entry name" value="DEATH-like_dom_sf"/>
</dbReference>
<name>A0ABM4CC59_HYDVU</name>
<dbReference type="InterPro" id="IPR000488">
    <property type="entry name" value="Death_dom"/>
</dbReference>
<dbReference type="PROSITE" id="PS50017">
    <property type="entry name" value="DEATH_DOMAIN"/>
    <property type="match status" value="1"/>
</dbReference>
<keyword evidence="2" id="KW-1185">Reference proteome</keyword>
<dbReference type="Gene3D" id="1.10.533.10">
    <property type="entry name" value="Death Domain, Fas"/>
    <property type="match status" value="3"/>
</dbReference>
<gene>
    <name evidence="3" type="primary">LOC100206686</name>
</gene>
<dbReference type="CDD" id="cd01670">
    <property type="entry name" value="Death"/>
    <property type="match status" value="1"/>
</dbReference>
<dbReference type="RefSeq" id="XP_065659263.1">
    <property type="nucleotide sequence ID" value="XM_065803191.1"/>
</dbReference>
<dbReference type="Proteomes" id="UP001652625">
    <property type="component" value="Chromosome 08"/>
</dbReference>
<sequence>MTQNISNSTKLKLAKCLAEIWKEFAEEIPLPKYKIASIEHEEKQLVEKAHRVLLYWYQSDPDAFNENNIKLKLKSLKRNDIISDVFGEVDDQPAKPKETNVFKVEDLSFRQIRVLSDLLDPDYGWEEFAYHLFEHDNEMTNEIQKFRHEYAGGGNPAYLFLEHLLQRRPKIRLNEFLDACKVAQRADIILYANENFSRICYISELDKKQRRYFADKIRGDIVPSNWAEIASEFSEFSTEDIKRIELERMAANSYSPTKKLFEKLQQIHPKMELNNLINVCEKIRRIDVGNKLREFAINNSNIAQ</sequence>
<protein>
    <submittedName>
        <fullName evidence="3">DODE isoform X3</fullName>
    </submittedName>
</protein>
<proteinExistence type="predicted"/>
<dbReference type="GeneID" id="100206686"/>